<proteinExistence type="predicted"/>
<evidence type="ECO:0000256" key="1">
    <source>
        <dbReference type="SAM" id="Phobius"/>
    </source>
</evidence>
<comment type="caution">
    <text evidence="2">The sequence shown here is derived from an EMBL/GenBank/DDBJ whole genome shotgun (WGS) entry which is preliminary data.</text>
</comment>
<feature type="transmembrane region" description="Helical" evidence="1">
    <location>
        <begin position="62"/>
        <end position="81"/>
    </location>
</feature>
<accession>A0A5Y9H1R4</accession>
<sequence>MLTLTKKNRLISVLLIILILLPLIGYFASINKIKFLASLIKTLNLSAKNADWGDFGSFISGMYGSIFSFLSLIAVLVSLYLTQKNNKEQVSILKTEQYTNEFLILLETLKKTLTEKTYDVPNIDKNFESFAMQIYFIVGIAMQKDSFINETNIDEYALSYTSDVIQKKGKDSFEREYPLMSEIILRIKLANETQSMAYLAILKSQISNDVIFLLCAYMYNRGRDRNRIALTPGLFVTPEGLKREALRQFAVR</sequence>
<evidence type="ECO:0008006" key="3">
    <source>
        <dbReference type="Google" id="ProtNLM"/>
    </source>
</evidence>
<protein>
    <recommendedName>
        <fullName evidence="3">Phage abortive infection protein</fullName>
    </recommendedName>
</protein>
<gene>
    <name evidence="2" type="ORF">FZ516_00415</name>
</gene>
<name>A0A5Y9H1R4_SALET</name>
<keyword evidence="1" id="KW-0472">Membrane</keyword>
<evidence type="ECO:0000313" key="2">
    <source>
        <dbReference type="EMBL" id="ECQ7104562.1"/>
    </source>
</evidence>
<dbReference type="AlphaFoldDB" id="A0A5Y9H1R4"/>
<feature type="transmembrane region" description="Helical" evidence="1">
    <location>
        <begin position="12"/>
        <end position="30"/>
    </location>
</feature>
<reference evidence="2" key="1">
    <citation type="submission" date="2019-08" db="EMBL/GenBank/DDBJ databases">
        <authorList>
            <person name="Ashton P.M."/>
            <person name="Dallman T."/>
            <person name="Nair S."/>
            <person name="De Pinna E."/>
            <person name="Peters T."/>
            <person name="Grant K."/>
        </authorList>
    </citation>
    <scope>NUCLEOTIDE SEQUENCE</scope>
    <source>
        <strain evidence="2">795087</strain>
    </source>
</reference>
<organism evidence="2">
    <name type="scientific">Salmonella enterica I</name>
    <dbReference type="NCBI Taxonomy" id="59201"/>
    <lineage>
        <taxon>Bacteria</taxon>
        <taxon>Pseudomonadati</taxon>
        <taxon>Pseudomonadota</taxon>
        <taxon>Gammaproteobacteria</taxon>
        <taxon>Enterobacterales</taxon>
        <taxon>Enterobacteriaceae</taxon>
        <taxon>Salmonella</taxon>
    </lineage>
</organism>
<dbReference type="EMBL" id="AAKCML010000001">
    <property type="protein sequence ID" value="ECQ7104562.1"/>
    <property type="molecule type" value="Genomic_DNA"/>
</dbReference>
<keyword evidence="1" id="KW-0812">Transmembrane</keyword>
<keyword evidence="1" id="KW-1133">Transmembrane helix</keyword>